<gene>
    <name evidence="1" type="ORF">ALO79_06591</name>
</gene>
<proteinExistence type="predicted"/>
<evidence type="ECO:0000313" key="2">
    <source>
        <dbReference type="Proteomes" id="UP000050381"/>
    </source>
</evidence>
<organism evidence="1 2">
    <name type="scientific">Pseudomonas syringae pv. castaneae</name>
    <dbReference type="NCBI Taxonomy" id="264450"/>
    <lineage>
        <taxon>Bacteria</taxon>
        <taxon>Pseudomonadati</taxon>
        <taxon>Pseudomonadota</taxon>
        <taxon>Gammaproteobacteria</taxon>
        <taxon>Pseudomonadales</taxon>
        <taxon>Pseudomonadaceae</taxon>
        <taxon>Pseudomonas</taxon>
        <taxon>Pseudomonas syringae</taxon>
    </lineage>
</organism>
<dbReference type="Proteomes" id="UP000050381">
    <property type="component" value="Unassembled WGS sequence"/>
</dbReference>
<sequence length="320" mass="36003">MIILHRASENLRCRSGQAVDQQGHRAFVERAFGFVFQHIDLAVGITHQHGRALVDEQTGQLGRFLQRTATIVTQIQYHAIDLLGLQLGKQFLYVTGGALVFRIASTVGLEVQIERRDVDDPEFVVLAILFEVQDRLLGRLFFEFHRFTGDGDNLAGLVIRRIAGRDDLQTDHGTFRTADQLDDFIQTPADHIDHFLVALGNGHDLVGWRDLLGFGRRSCRDQTHDFHVVVIALQHSADAFQRQAHVDVEVFRAVRRQVVGVRVIRHGERVDVGLEDIFCASLVQTGLLILVALGQGFLDLRRVLACDLQAQDFIFYALAP</sequence>
<dbReference type="EMBL" id="LJQD01000397">
    <property type="protein sequence ID" value="KPW92502.1"/>
    <property type="molecule type" value="Genomic_DNA"/>
</dbReference>
<dbReference type="AlphaFoldDB" id="A0A0N8R4I7"/>
<comment type="caution">
    <text evidence="1">The sequence shown here is derived from an EMBL/GenBank/DDBJ whole genome shotgun (WGS) entry which is preliminary data.</text>
</comment>
<protein>
    <submittedName>
        <fullName evidence="1">Uncharacterized protein</fullName>
    </submittedName>
</protein>
<accession>A0A0N8R4I7</accession>
<evidence type="ECO:0000313" key="1">
    <source>
        <dbReference type="EMBL" id="KPW92502.1"/>
    </source>
</evidence>
<reference evidence="1 2" key="1">
    <citation type="submission" date="2015-09" db="EMBL/GenBank/DDBJ databases">
        <title>Genome announcement of multiple Pseudomonas syringae strains.</title>
        <authorList>
            <person name="Thakur S."/>
            <person name="Wang P.W."/>
            <person name="Gong Y."/>
            <person name="Weir B.S."/>
            <person name="Guttman D.S."/>
        </authorList>
    </citation>
    <scope>NUCLEOTIDE SEQUENCE [LARGE SCALE GENOMIC DNA]</scope>
    <source>
        <strain evidence="1 2">ICMP9419</strain>
    </source>
</reference>
<name>A0A0N8R4I7_PSESX</name>